<feature type="non-terminal residue" evidence="1">
    <location>
        <position position="1"/>
    </location>
</feature>
<gene>
    <name evidence="1" type="ORF">Tci_600994</name>
</gene>
<evidence type="ECO:0000313" key="1">
    <source>
        <dbReference type="EMBL" id="GFA29022.1"/>
    </source>
</evidence>
<organism evidence="1">
    <name type="scientific">Tanacetum cinerariifolium</name>
    <name type="common">Dalmatian daisy</name>
    <name type="synonym">Chrysanthemum cinerariifolium</name>
    <dbReference type="NCBI Taxonomy" id="118510"/>
    <lineage>
        <taxon>Eukaryota</taxon>
        <taxon>Viridiplantae</taxon>
        <taxon>Streptophyta</taxon>
        <taxon>Embryophyta</taxon>
        <taxon>Tracheophyta</taxon>
        <taxon>Spermatophyta</taxon>
        <taxon>Magnoliopsida</taxon>
        <taxon>eudicotyledons</taxon>
        <taxon>Gunneridae</taxon>
        <taxon>Pentapetalae</taxon>
        <taxon>asterids</taxon>
        <taxon>campanulids</taxon>
        <taxon>Asterales</taxon>
        <taxon>Asteraceae</taxon>
        <taxon>Asteroideae</taxon>
        <taxon>Anthemideae</taxon>
        <taxon>Anthemidinae</taxon>
        <taxon>Tanacetum</taxon>
    </lineage>
</organism>
<proteinExistence type="predicted"/>
<reference evidence="1" key="1">
    <citation type="journal article" date="2019" name="Sci. Rep.">
        <title>Draft genome of Tanacetum cinerariifolium, the natural source of mosquito coil.</title>
        <authorList>
            <person name="Yamashiro T."/>
            <person name="Shiraishi A."/>
            <person name="Satake H."/>
            <person name="Nakayama K."/>
        </authorList>
    </citation>
    <scope>NUCLEOTIDE SEQUENCE</scope>
</reference>
<comment type="caution">
    <text evidence="1">The sequence shown here is derived from an EMBL/GenBank/DDBJ whole genome shotgun (WGS) entry which is preliminary data.</text>
</comment>
<accession>A0A699JCZ3</accession>
<dbReference type="EMBL" id="BKCJ010399064">
    <property type="protein sequence ID" value="GFA29022.1"/>
    <property type="molecule type" value="Genomic_DNA"/>
</dbReference>
<protein>
    <submittedName>
        <fullName evidence="1">Uncharacterized protein</fullName>
    </submittedName>
</protein>
<dbReference type="AlphaFoldDB" id="A0A699JCZ3"/>
<sequence>SFGKKENMVLDLAKYNICLSFVKDLTAKGMGLRVADSHTGNHCEDDFLPLETIRRLLGTDIAIITKKRPKPNKNEHEIVKSTQKPDPKTFLYTKAQNSSQAQNHKSPIKVNTKLQGLILPISKDDYSRFKCKLEITTPGTYLAIFKS</sequence>
<name>A0A699JCZ3_TANCI</name>